<comment type="caution">
    <text evidence="4">The sequence shown here is derived from an EMBL/GenBank/DDBJ whole genome shotgun (WGS) entry which is preliminary data.</text>
</comment>
<name>A0ABV6T9H3_9RHOB</name>
<evidence type="ECO:0000256" key="2">
    <source>
        <dbReference type="ARBA" id="ARBA00022971"/>
    </source>
</evidence>
<keyword evidence="5" id="KW-1185">Reference proteome</keyword>
<dbReference type="EMBL" id="JBHMQU010000099">
    <property type="protein sequence ID" value="MFC0813546.1"/>
    <property type="molecule type" value="Genomic_DNA"/>
</dbReference>
<reference evidence="4 5" key="1">
    <citation type="submission" date="2024-09" db="EMBL/GenBank/DDBJ databases">
        <authorList>
            <person name="Sun Q."/>
            <person name="Mori K."/>
        </authorList>
    </citation>
    <scope>NUCLEOTIDE SEQUENCE [LARGE SCALE GENOMIC DNA]</scope>
    <source>
        <strain evidence="4 5">KCTC 42086</strain>
    </source>
</reference>
<dbReference type="RefSeq" id="WP_394321643.1">
    <property type="nucleotide sequence ID" value="NZ_JBHMQU010000099.1"/>
</dbReference>
<evidence type="ECO:0000313" key="5">
    <source>
        <dbReference type="Proteomes" id="UP001589920"/>
    </source>
</evidence>
<dbReference type="Pfam" id="PF03389">
    <property type="entry name" value="MobA_MobL"/>
    <property type="match status" value="1"/>
</dbReference>
<keyword evidence="2" id="KW-0184">Conjugation</keyword>
<evidence type="ECO:0000259" key="3">
    <source>
        <dbReference type="Pfam" id="PF03389"/>
    </source>
</evidence>
<gene>
    <name evidence="4" type="primary">mobQ</name>
    <name evidence="4" type="ORF">ACFHYO_15715</name>
</gene>
<accession>A0ABV6T9H3</accession>
<evidence type="ECO:0000313" key="4">
    <source>
        <dbReference type="EMBL" id="MFC0813546.1"/>
    </source>
</evidence>
<dbReference type="NCBIfam" id="NF041496">
    <property type="entry name" value="MobQ"/>
    <property type="match status" value="1"/>
</dbReference>
<dbReference type="Gene3D" id="3.30.930.30">
    <property type="match status" value="1"/>
</dbReference>
<feature type="domain" description="MobA/MobL protein" evidence="3">
    <location>
        <begin position="51"/>
        <end position="233"/>
    </location>
</feature>
<dbReference type="Proteomes" id="UP001589920">
    <property type="component" value="Unassembled WGS sequence"/>
</dbReference>
<evidence type="ECO:0000256" key="1">
    <source>
        <dbReference type="ARBA" id="ARBA00010873"/>
    </source>
</evidence>
<comment type="similarity">
    <text evidence="1">Belongs to the MobA/MobL family.</text>
</comment>
<organism evidence="4 5">
    <name type="scientific">Paracoccus panacisoli</name>
    <dbReference type="NCBI Taxonomy" id="1510163"/>
    <lineage>
        <taxon>Bacteria</taxon>
        <taxon>Pseudomonadati</taxon>
        <taxon>Pseudomonadota</taxon>
        <taxon>Alphaproteobacteria</taxon>
        <taxon>Rhodobacterales</taxon>
        <taxon>Paracoccaceae</taxon>
        <taxon>Paracoccus</taxon>
    </lineage>
</organism>
<feature type="non-terminal residue" evidence="4">
    <location>
        <position position="276"/>
    </location>
</feature>
<sequence>MVYGTFTEGFTYTSTSRCVNKGVLRSPLTPCEAISGMYHFSVDVVKRSDGRSVVAAVAYPSGARLTDERLGKTFDYGRKKGIVAARIMAPEGAPEWVHDRGQLWNKVETAEKRKDAQLARQIVISLPAELSANGRAELIFDFVRTHFVAAGMIADVALHDPDAANPQPHAHVHLTMRRLDADGFGPKAREWNDTGLLEGWRVAWAEAANAALEAEGHAGRLDHRSLEAQRADWQARADAAPDPRSRQRALIEVVRLTYIPQPSIGRAAWAAMAKGQ</sequence>
<dbReference type="InterPro" id="IPR005053">
    <property type="entry name" value="MobA_MobL"/>
</dbReference>
<proteinExistence type="inferred from homology"/>
<protein>
    <submittedName>
        <fullName evidence="4">MobQ family relaxase</fullName>
    </submittedName>
</protein>